<dbReference type="EMBL" id="CAJNNV010025868">
    <property type="protein sequence ID" value="CAE8616409.1"/>
    <property type="molecule type" value="Genomic_DNA"/>
</dbReference>
<dbReference type="AlphaFoldDB" id="A0A813FV75"/>
<dbReference type="Proteomes" id="UP000654075">
    <property type="component" value="Unassembled WGS sequence"/>
</dbReference>
<feature type="domain" description="Aminotransferase class V" evidence="10">
    <location>
        <begin position="365"/>
        <end position="728"/>
    </location>
</feature>
<dbReference type="GO" id="GO:0005829">
    <property type="term" value="C:cytosol"/>
    <property type="evidence" value="ECO:0007669"/>
    <property type="project" value="TreeGrafter"/>
</dbReference>
<comment type="caution">
    <text evidence="11">The sequence shown here is derived from an EMBL/GenBank/DDBJ whole genome shotgun (WGS) entry which is preliminary data.</text>
</comment>
<evidence type="ECO:0000256" key="7">
    <source>
        <dbReference type="ARBA" id="ARBA00023004"/>
    </source>
</evidence>
<protein>
    <recommendedName>
        <fullName evidence="3">cysteine desulfurase</fullName>
        <ecNumber evidence="3">2.8.1.7</ecNumber>
    </recommendedName>
</protein>
<dbReference type="SUPFAM" id="SSF53383">
    <property type="entry name" value="PLP-dependent transferases"/>
    <property type="match status" value="2"/>
</dbReference>
<gene>
    <name evidence="11" type="ORF">PGLA1383_LOCUS34100</name>
</gene>
<dbReference type="Gene3D" id="1.10.260.50">
    <property type="match status" value="1"/>
</dbReference>
<dbReference type="GO" id="GO:0051536">
    <property type="term" value="F:iron-sulfur cluster binding"/>
    <property type="evidence" value="ECO:0007669"/>
    <property type="project" value="UniProtKB-KW"/>
</dbReference>
<evidence type="ECO:0000256" key="4">
    <source>
        <dbReference type="ARBA" id="ARBA00022679"/>
    </source>
</evidence>
<keyword evidence="4" id="KW-0808">Transferase</keyword>
<dbReference type="GO" id="GO:0046872">
    <property type="term" value="F:metal ion binding"/>
    <property type="evidence" value="ECO:0007669"/>
    <property type="project" value="UniProtKB-KW"/>
</dbReference>
<evidence type="ECO:0000256" key="1">
    <source>
        <dbReference type="ARBA" id="ARBA00001933"/>
    </source>
</evidence>
<dbReference type="NCBIfam" id="NF010611">
    <property type="entry name" value="PRK14012.1"/>
    <property type="match status" value="2"/>
</dbReference>
<proteinExistence type="inferred from homology"/>
<evidence type="ECO:0000256" key="5">
    <source>
        <dbReference type="ARBA" id="ARBA00022723"/>
    </source>
</evidence>
<keyword evidence="7" id="KW-0408">Iron</keyword>
<evidence type="ECO:0000259" key="10">
    <source>
        <dbReference type="Pfam" id="PF00266"/>
    </source>
</evidence>
<dbReference type="InterPro" id="IPR015421">
    <property type="entry name" value="PyrdxlP-dep_Trfase_major"/>
</dbReference>
<keyword evidence="12" id="KW-1185">Reference proteome</keyword>
<comment type="cofactor">
    <cofactor evidence="1">
        <name>pyridoxal 5'-phosphate</name>
        <dbReference type="ChEBI" id="CHEBI:597326"/>
    </cofactor>
</comment>
<evidence type="ECO:0000256" key="3">
    <source>
        <dbReference type="ARBA" id="ARBA00012239"/>
    </source>
</evidence>
<evidence type="ECO:0000256" key="9">
    <source>
        <dbReference type="SAM" id="MobiDB-lite"/>
    </source>
</evidence>
<dbReference type="OrthoDB" id="10250117at2759"/>
<evidence type="ECO:0000256" key="8">
    <source>
        <dbReference type="ARBA" id="ARBA00023014"/>
    </source>
</evidence>
<keyword evidence="5" id="KW-0479">Metal-binding</keyword>
<comment type="similarity">
    <text evidence="2">Belongs to the class-V pyridoxal-phosphate-dependent aminotransferase family. NifS/IscS subfamily.</text>
</comment>
<organism evidence="11 12">
    <name type="scientific">Polarella glacialis</name>
    <name type="common">Dinoflagellate</name>
    <dbReference type="NCBI Taxonomy" id="89957"/>
    <lineage>
        <taxon>Eukaryota</taxon>
        <taxon>Sar</taxon>
        <taxon>Alveolata</taxon>
        <taxon>Dinophyceae</taxon>
        <taxon>Suessiales</taxon>
        <taxon>Suessiaceae</taxon>
        <taxon>Polarella</taxon>
    </lineage>
</organism>
<dbReference type="PANTHER" id="PTHR11601">
    <property type="entry name" value="CYSTEINE DESULFURYLASE FAMILY MEMBER"/>
    <property type="match status" value="1"/>
</dbReference>
<name>A0A813FV75_POLGL</name>
<dbReference type="GO" id="GO:0044571">
    <property type="term" value="P:[2Fe-2S] cluster assembly"/>
    <property type="evidence" value="ECO:0007669"/>
    <property type="project" value="InterPro"/>
</dbReference>
<dbReference type="InterPro" id="IPR015422">
    <property type="entry name" value="PyrdxlP-dep_Trfase_small"/>
</dbReference>
<keyword evidence="8" id="KW-0411">Iron-sulfur</keyword>
<dbReference type="Gene3D" id="3.90.1150.10">
    <property type="entry name" value="Aspartate Aminotransferase, domain 1"/>
    <property type="match status" value="2"/>
</dbReference>
<dbReference type="GO" id="GO:0031071">
    <property type="term" value="F:cysteine desulfurase activity"/>
    <property type="evidence" value="ECO:0007669"/>
    <property type="project" value="UniProtKB-EC"/>
</dbReference>
<dbReference type="InterPro" id="IPR000192">
    <property type="entry name" value="Aminotrans_V_dom"/>
</dbReference>
<dbReference type="InterPro" id="IPR010240">
    <property type="entry name" value="Cys_deSase_IscS"/>
</dbReference>
<reference evidence="11" key="1">
    <citation type="submission" date="2021-02" db="EMBL/GenBank/DDBJ databases">
        <authorList>
            <person name="Dougan E. K."/>
            <person name="Rhodes N."/>
            <person name="Thang M."/>
            <person name="Chan C."/>
        </authorList>
    </citation>
    <scope>NUCLEOTIDE SEQUENCE</scope>
</reference>
<feature type="region of interest" description="Disordered" evidence="9">
    <location>
        <begin position="64"/>
        <end position="101"/>
    </location>
</feature>
<dbReference type="GO" id="GO:0005739">
    <property type="term" value="C:mitochondrion"/>
    <property type="evidence" value="ECO:0007669"/>
    <property type="project" value="TreeGrafter"/>
</dbReference>
<dbReference type="HAMAP" id="MF_00331">
    <property type="entry name" value="Cys_desulf_IscS"/>
    <property type="match status" value="1"/>
</dbReference>
<evidence type="ECO:0000313" key="12">
    <source>
        <dbReference type="Proteomes" id="UP000654075"/>
    </source>
</evidence>
<dbReference type="GO" id="GO:0030170">
    <property type="term" value="F:pyridoxal phosphate binding"/>
    <property type="evidence" value="ECO:0007669"/>
    <property type="project" value="InterPro"/>
</dbReference>
<evidence type="ECO:0000313" key="11">
    <source>
        <dbReference type="EMBL" id="CAE8616409.1"/>
    </source>
</evidence>
<evidence type="ECO:0000256" key="6">
    <source>
        <dbReference type="ARBA" id="ARBA00022898"/>
    </source>
</evidence>
<dbReference type="EC" id="2.8.1.7" evidence="3"/>
<feature type="domain" description="Aminotransferase class V" evidence="10">
    <location>
        <begin position="833"/>
        <end position="1187"/>
    </location>
</feature>
<feature type="compositionally biased region" description="Low complexity" evidence="9">
    <location>
        <begin position="82"/>
        <end position="96"/>
    </location>
</feature>
<dbReference type="InterPro" id="IPR015424">
    <property type="entry name" value="PyrdxlP-dep_Trfase"/>
</dbReference>
<accession>A0A813FV75</accession>
<sequence>MGNVHPKCLSNKEQLFFEVAREMADSADEWLGKGLLTAEQFVTDGELRLPVNLHQVFEMRPCKRIARRPKDDEMSEASGHPATSSSARPGGTSSRPGGRGSGAFESVTGPFLLGFLWDGDVECRQFEVLLGDSPESAGTARSEEDARNVAVLLSSFAPGRANFVLTLRTELASVSFKRAYSPFRDQSFVDENVRRLLSPDDGSQVDLLLFASNYGNCVVEKAFCGGVVTLSFTKVDPSRGAAASAEESVEVSIGREAFLVSKSQRGGDSFRIGSDGKKSATLEQLEKQLKQWLAAYRNWTLQGPMPVNANWAFRSASCDVMMRGRIAARAANLVSRQHPCCVAPARARRFGSLLHPDEDRDAPSYLDMQATTPCDPRVLDAMLPFFHSQFGNPHSRSHSYGWQAEDAGEKAREHIAALIGADPKEIFFTSGATESNNMAIKGIADFYQGTKKHIITTQTEHKCVLASCRRLEVEKGWSVTYLRVGKDGLVDLKELEDAIREDTALVSVMHINNEIGVLQPLEEIGKICAAKGVFLHTDGAQSVGKIPIDVKKMNVSLMSISGHKMYGPKGIGALYVSRKPRVRLRAVIDGGGQERGMRSGTLPTPLVVGFGKAAEVCMQEMDNDQRHIEGLYKRMSEQIHSQLPMVILNGSETQRYAGNANLSFSGVEGESLLMSLSKSTAVSSGSACTSASLEPSYVLRAIGVGEELAHTSLRFGIGRFTTEAEVDKTVRDLVFEVRRLRDMSPLWEMEMEALESGGHKKAVSWTSVFSMVFRNLKQGLFRRASCDVMMRGRIAARAANLVSRQHPCCVAPARARRFGSLLHPDEDRDAPSYLDMQATTPCDPRVLDAMLPFFHSQFGNPHSRSHSYGWQAEDAGEKAREHIAALIGADPKEIFFTSGATESNNMAIKGIADFYQGTKKHIITTQTEHKCVLASCRRLEVEKGWSVTYLRVGKDGLVDPKELEDAIREDTALVSVMHINNEIGVLQPLEEIGKICAAKGSVGKIPIDVKNMNVSLMSISGHKMYGPKGIGALYVSRKPRVRLRAVIDCGGQERGMRSGTLPTPLVVGFGKAAEVCMQEMDNDQRHIEGLYKRMSEQIHSQLPMVILNGSETQRYAGNANLSFSGVEGESLLMSLSKSTAVSSGSACTSASLEPSYVLRAIGVGEELAHTSLRFGIGRFTTEAEVDKTVRDLVFKVRRLRDMSPLWEMEMEALESGGHKKAVSWS</sequence>
<evidence type="ECO:0000256" key="2">
    <source>
        <dbReference type="ARBA" id="ARBA00006490"/>
    </source>
</evidence>
<dbReference type="FunFam" id="3.40.640.10:FF:000003">
    <property type="entry name" value="Cysteine desulfurase IscS"/>
    <property type="match status" value="2"/>
</dbReference>
<dbReference type="Pfam" id="PF00266">
    <property type="entry name" value="Aminotran_5"/>
    <property type="match status" value="2"/>
</dbReference>
<dbReference type="Gene3D" id="3.40.640.10">
    <property type="entry name" value="Type I PLP-dependent aspartate aminotransferase-like (Major domain)"/>
    <property type="match status" value="2"/>
</dbReference>
<dbReference type="PANTHER" id="PTHR11601:SF34">
    <property type="entry name" value="CYSTEINE DESULFURASE"/>
    <property type="match status" value="1"/>
</dbReference>
<keyword evidence="6" id="KW-0663">Pyridoxal phosphate</keyword>